<gene>
    <name evidence="9" type="ORF">METZ01_LOCUS222786</name>
</gene>
<keyword evidence="4 7" id="KW-0812">Transmembrane</keyword>
<evidence type="ECO:0000256" key="2">
    <source>
        <dbReference type="ARBA" id="ARBA00022448"/>
    </source>
</evidence>
<keyword evidence="5 7" id="KW-1133">Transmembrane helix</keyword>
<feature type="non-terminal residue" evidence="9">
    <location>
        <position position="303"/>
    </location>
</feature>
<feature type="transmembrane region" description="Helical" evidence="7">
    <location>
        <begin position="273"/>
        <end position="294"/>
    </location>
</feature>
<dbReference type="PROSITE" id="PS50928">
    <property type="entry name" value="ABC_TM1"/>
    <property type="match status" value="1"/>
</dbReference>
<dbReference type="CDD" id="cd06261">
    <property type="entry name" value="TM_PBP2"/>
    <property type="match status" value="1"/>
</dbReference>
<dbReference type="InterPro" id="IPR000515">
    <property type="entry name" value="MetI-like"/>
</dbReference>
<dbReference type="GO" id="GO:0055085">
    <property type="term" value="P:transmembrane transport"/>
    <property type="evidence" value="ECO:0007669"/>
    <property type="project" value="InterPro"/>
</dbReference>
<evidence type="ECO:0000256" key="7">
    <source>
        <dbReference type="SAM" id="Phobius"/>
    </source>
</evidence>
<dbReference type="Pfam" id="PF00528">
    <property type="entry name" value="BPD_transp_1"/>
    <property type="match status" value="1"/>
</dbReference>
<dbReference type="AlphaFoldDB" id="A0A382G4Y5"/>
<accession>A0A382G4Y5</accession>
<dbReference type="EMBL" id="UINC01053429">
    <property type="protein sequence ID" value="SVB69932.1"/>
    <property type="molecule type" value="Genomic_DNA"/>
</dbReference>
<organism evidence="9">
    <name type="scientific">marine metagenome</name>
    <dbReference type="NCBI Taxonomy" id="408172"/>
    <lineage>
        <taxon>unclassified sequences</taxon>
        <taxon>metagenomes</taxon>
        <taxon>ecological metagenomes</taxon>
    </lineage>
</organism>
<evidence type="ECO:0000256" key="6">
    <source>
        <dbReference type="ARBA" id="ARBA00023136"/>
    </source>
</evidence>
<comment type="subcellular location">
    <subcellularLocation>
        <location evidence="1">Cell membrane</location>
        <topology evidence="1">Multi-pass membrane protein</topology>
    </subcellularLocation>
</comment>
<feature type="transmembrane region" description="Helical" evidence="7">
    <location>
        <begin position="223"/>
        <end position="246"/>
    </location>
</feature>
<feature type="transmembrane region" description="Helical" evidence="7">
    <location>
        <begin position="37"/>
        <end position="60"/>
    </location>
</feature>
<dbReference type="PANTHER" id="PTHR43386:SF1">
    <property type="entry name" value="D,D-DIPEPTIDE TRANSPORT SYSTEM PERMEASE PROTEIN DDPC-RELATED"/>
    <property type="match status" value="1"/>
</dbReference>
<protein>
    <recommendedName>
        <fullName evidence="8">ABC transmembrane type-1 domain-containing protein</fullName>
    </recommendedName>
</protein>
<feature type="transmembrane region" description="Helical" evidence="7">
    <location>
        <begin position="151"/>
        <end position="176"/>
    </location>
</feature>
<proteinExistence type="predicted"/>
<evidence type="ECO:0000256" key="4">
    <source>
        <dbReference type="ARBA" id="ARBA00022692"/>
    </source>
</evidence>
<feature type="transmembrane region" description="Helical" evidence="7">
    <location>
        <begin position="106"/>
        <end position="131"/>
    </location>
</feature>
<keyword evidence="2" id="KW-0813">Transport</keyword>
<reference evidence="9" key="1">
    <citation type="submission" date="2018-05" db="EMBL/GenBank/DDBJ databases">
        <authorList>
            <person name="Lanie J.A."/>
            <person name="Ng W.-L."/>
            <person name="Kazmierczak K.M."/>
            <person name="Andrzejewski T.M."/>
            <person name="Davidsen T.M."/>
            <person name="Wayne K.J."/>
            <person name="Tettelin H."/>
            <person name="Glass J.I."/>
            <person name="Rusch D."/>
            <person name="Podicherti R."/>
            <person name="Tsui H.-C.T."/>
            <person name="Winkler M.E."/>
        </authorList>
    </citation>
    <scope>NUCLEOTIDE SEQUENCE</scope>
</reference>
<evidence type="ECO:0000256" key="5">
    <source>
        <dbReference type="ARBA" id="ARBA00022989"/>
    </source>
</evidence>
<evidence type="ECO:0000256" key="1">
    <source>
        <dbReference type="ARBA" id="ARBA00004651"/>
    </source>
</evidence>
<dbReference type="GO" id="GO:0005886">
    <property type="term" value="C:plasma membrane"/>
    <property type="evidence" value="ECO:0007669"/>
    <property type="project" value="UniProtKB-SubCell"/>
</dbReference>
<keyword evidence="6 7" id="KW-0472">Membrane</keyword>
<sequence>MTTIEEPSSGQTVSEAGMRVRSITRSTLRFCSTFPSAAVAAAILLVMLFMVVSADLWTPFERDKSVSMRLLPMMSEAKTGATHLLGTDDIGRDFFTRMLHGGRVSIAVGLIAPTLGIAFGAIFGIIGAYFGGATDLIIQRFTDTLMSIPSIVVSMAITIALGFTLPVVILAISIGISPYASRLLRSHALTLRDAQYIEAAQSIGASHWRIIFRHLVPNSWAPWIVMLAVNVGNAIVLEASLSYLGIGISPPTPSWGNLLSRANAFYHENPHLVITPGLTITIVVLCANMFGDAIRDKLDPRLR</sequence>
<name>A0A382G4Y5_9ZZZZ</name>
<evidence type="ECO:0000259" key="8">
    <source>
        <dbReference type="PROSITE" id="PS50928"/>
    </source>
</evidence>
<dbReference type="Gene3D" id="1.10.3720.10">
    <property type="entry name" value="MetI-like"/>
    <property type="match status" value="1"/>
</dbReference>
<evidence type="ECO:0000256" key="3">
    <source>
        <dbReference type="ARBA" id="ARBA00022475"/>
    </source>
</evidence>
<dbReference type="PANTHER" id="PTHR43386">
    <property type="entry name" value="OLIGOPEPTIDE TRANSPORT SYSTEM PERMEASE PROTEIN APPC"/>
    <property type="match status" value="1"/>
</dbReference>
<keyword evidence="3" id="KW-1003">Cell membrane</keyword>
<dbReference type="InterPro" id="IPR050366">
    <property type="entry name" value="BP-dependent_transpt_permease"/>
</dbReference>
<feature type="domain" description="ABC transmembrane type-1" evidence="8">
    <location>
        <begin position="102"/>
        <end position="291"/>
    </location>
</feature>
<dbReference type="InterPro" id="IPR035906">
    <property type="entry name" value="MetI-like_sf"/>
</dbReference>
<evidence type="ECO:0000313" key="9">
    <source>
        <dbReference type="EMBL" id="SVB69932.1"/>
    </source>
</evidence>
<dbReference type="SUPFAM" id="SSF161098">
    <property type="entry name" value="MetI-like"/>
    <property type="match status" value="1"/>
</dbReference>